<keyword evidence="2" id="KW-1185">Reference proteome</keyword>
<accession>A0A4R9FY91</accession>
<dbReference type="Proteomes" id="UP000297453">
    <property type="component" value="Unassembled WGS sequence"/>
</dbReference>
<sequence length="106" mass="11847">MKRLGLLSLVLFLVVALFSEVVAKDFRATKTFGLPKKAKVQSFRETEGQALPSLFTSSGDEAGIGLVNRLFHSLLGLKSRYLPDCSDRILSFHTLEYRYLFLPPPA</sequence>
<comment type="caution">
    <text evidence="1">The sequence shown here is derived from an EMBL/GenBank/DDBJ whole genome shotgun (WGS) entry which is preliminary data.</text>
</comment>
<evidence type="ECO:0000313" key="2">
    <source>
        <dbReference type="Proteomes" id="UP000297453"/>
    </source>
</evidence>
<reference evidence="1" key="1">
    <citation type="journal article" date="2019" name="PLoS Negl. Trop. Dis.">
        <title>Revisiting the worldwide diversity of Leptospira species in the environment.</title>
        <authorList>
            <person name="Vincent A.T."/>
            <person name="Schiettekatte O."/>
            <person name="Bourhy P."/>
            <person name="Veyrier F.J."/>
            <person name="Picardeau M."/>
        </authorList>
    </citation>
    <scope>NUCLEOTIDE SEQUENCE [LARGE SCALE GENOMIC DNA]</scope>
    <source>
        <strain evidence="1">SSS9</strain>
    </source>
</reference>
<gene>
    <name evidence="1" type="ORF">EHO59_09650</name>
</gene>
<dbReference type="AlphaFoldDB" id="A0A4R9FY91"/>
<dbReference type="RefSeq" id="WP_135587366.1">
    <property type="nucleotide sequence ID" value="NZ_RQEP01000012.1"/>
</dbReference>
<name>A0A4R9FY91_9LEPT</name>
<organism evidence="1 2">
    <name type="scientific">Leptospira semungkisensis</name>
    <dbReference type="NCBI Taxonomy" id="2484985"/>
    <lineage>
        <taxon>Bacteria</taxon>
        <taxon>Pseudomonadati</taxon>
        <taxon>Spirochaetota</taxon>
        <taxon>Spirochaetia</taxon>
        <taxon>Leptospirales</taxon>
        <taxon>Leptospiraceae</taxon>
        <taxon>Leptospira</taxon>
    </lineage>
</organism>
<dbReference type="EMBL" id="RQEP01000012">
    <property type="protein sequence ID" value="TGK03793.1"/>
    <property type="molecule type" value="Genomic_DNA"/>
</dbReference>
<protein>
    <submittedName>
        <fullName evidence="1">Uncharacterized protein</fullName>
    </submittedName>
</protein>
<evidence type="ECO:0000313" key="1">
    <source>
        <dbReference type="EMBL" id="TGK03793.1"/>
    </source>
</evidence>
<proteinExistence type="predicted"/>
<dbReference type="OrthoDB" id="330382at2"/>